<dbReference type="EnsemblProtists" id="HpaT805692">
    <property type="protein sequence ID" value="HpaP805692"/>
    <property type="gene ID" value="HpaG805692"/>
</dbReference>
<feature type="region of interest" description="Disordered" evidence="1">
    <location>
        <begin position="54"/>
        <end position="73"/>
    </location>
</feature>
<dbReference type="InParanoid" id="M4BH17"/>
<organism evidence="2 3">
    <name type="scientific">Hyaloperonospora arabidopsidis (strain Emoy2)</name>
    <name type="common">Downy mildew agent</name>
    <name type="synonym">Peronospora arabidopsidis</name>
    <dbReference type="NCBI Taxonomy" id="559515"/>
    <lineage>
        <taxon>Eukaryota</taxon>
        <taxon>Sar</taxon>
        <taxon>Stramenopiles</taxon>
        <taxon>Oomycota</taxon>
        <taxon>Peronosporomycetes</taxon>
        <taxon>Peronosporales</taxon>
        <taxon>Peronosporaceae</taxon>
        <taxon>Hyaloperonospora</taxon>
    </lineage>
</organism>
<dbReference type="VEuPathDB" id="FungiDB:HpaG805692"/>
<dbReference type="AlphaFoldDB" id="M4BH17"/>
<dbReference type="HOGENOM" id="CLU_2710125_0_0_1"/>
<accession>M4BH17</accession>
<proteinExistence type="predicted"/>
<evidence type="ECO:0000313" key="3">
    <source>
        <dbReference type="Proteomes" id="UP000011713"/>
    </source>
</evidence>
<reference evidence="3" key="1">
    <citation type="journal article" date="2010" name="Science">
        <title>Signatures of adaptation to obligate biotrophy in the Hyaloperonospora arabidopsidis genome.</title>
        <authorList>
            <person name="Baxter L."/>
            <person name="Tripathy S."/>
            <person name="Ishaque N."/>
            <person name="Boot N."/>
            <person name="Cabral A."/>
            <person name="Kemen E."/>
            <person name="Thines M."/>
            <person name="Ah-Fong A."/>
            <person name="Anderson R."/>
            <person name="Badejoko W."/>
            <person name="Bittner-Eddy P."/>
            <person name="Boore J.L."/>
            <person name="Chibucos M.C."/>
            <person name="Coates M."/>
            <person name="Dehal P."/>
            <person name="Delehaunty K."/>
            <person name="Dong S."/>
            <person name="Downton P."/>
            <person name="Dumas B."/>
            <person name="Fabro G."/>
            <person name="Fronick C."/>
            <person name="Fuerstenberg S.I."/>
            <person name="Fulton L."/>
            <person name="Gaulin E."/>
            <person name="Govers F."/>
            <person name="Hughes L."/>
            <person name="Humphray S."/>
            <person name="Jiang R.H."/>
            <person name="Judelson H."/>
            <person name="Kamoun S."/>
            <person name="Kyung K."/>
            <person name="Meijer H."/>
            <person name="Minx P."/>
            <person name="Morris P."/>
            <person name="Nelson J."/>
            <person name="Phuntumart V."/>
            <person name="Qutob D."/>
            <person name="Rehmany A."/>
            <person name="Rougon-Cardoso A."/>
            <person name="Ryden P."/>
            <person name="Torto-Alalibo T."/>
            <person name="Studholme D."/>
            <person name="Wang Y."/>
            <person name="Win J."/>
            <person name="Wood J."/>
            <person name="Clifton S.W."/>
            <person name="Rogers J."/>
            <person name="Van den Ackerveken G."/>
            <person name="Jones J.D."/>
            <person name="McDowell J.M."/>
            <person name="Beynon J."/>
            <person name="Tyler B.M."/>
        </authorList>
    </citation>
    <scope>NUCLEOTIDE SEQUENCE [LARGE SCALE GENOMIC DNA]</scope>
    <source>
        <strain evidence="3">Emoy2</strain>
    </source>
</reference>
<reference evidence="2" key="2">
    <citation type="submission" date="2015-06" db="UniProtKB">
        <authorList>
            <consortium name="EnsemblProtists"/>
        </authorList>
    </citation>
    <scope>IDENTIFICATION</scope>
    <source>
        <strain evidence="2">Emoy2</strain>
    </source>
</reference>
<sequence>MVIVVHRTHNLSEGRLLDRSTILHMDFDMSPHSSHSCSLPPYHLQRSRSQIFSNRATTISNKRYSSHPSGSRY</sequence>
<protein>
    <submittedName>
        <fullName evidence="2">Uncharacterized protein</fullName>
    </submittedName>
</protein>
<evidence type="ECO:0000256" key="1">
    <source>
        <dbReference type="SAM" id="MobiDB-lite"/>
    </source>
</evidence>
<evidence type="ECO:0000313" key="2">
    <source>
        <dbReference type="EnsemblProtists" id="HpaP805692"/>
    </source>
</evidence>
<dbReference type="EMBL" id="JH598246">
    <property type="status" value="NOT_ANNOTATED_CDS"/>
    <property type="molecule type" value="Genomic_DNA"/>
</dbReference>
<dbReference type="Proteomes" id="UP000011713">
    <property type="component" value="Unassembled WGS sequence"/>
</dbReference>
<name>M4BH17_HYAAE</name>
<keyword evidence="3" id="KW-1185">Reference proteome</keyword>